<dbReference type="Proteomes" id="UP000830055">
    <property type="component" value="Chromosome"/>
</dbReference>
<sequence length="338" mass="36119">MLLTDLLFYRSATVSDDASNGGKPSNTVVPPGEVGGLWPHVPRAERTAGSRKWRKEFFKNANDADELFISPMFWLDKPTPGEDWAFFQAGTMTDTQGDLVDAAQKYGCAYLKTDVLAGASSFVVTVEDAELASGNHFIFPNGPGRITDKANPTDVAGNEEFVTVSSTSVAGNDVTINLAEPLVNGYTVAAGARFMSIYQPEDDVRPSLGTITTISAAGAFDDGGYPPILDNIGTPEETFTFTFDDNAGNFTCRTAAGASVGSGNIAANFVPMNSFFSKPLFTIEPGFWTGTWVQDDTLTMPTHPAMVPLWTCRRVPPGCATLPSNVIKLVVDGEGLDE</sequence>
<evidence type="ECO:0000313" key="1">
    <source>
        <dbReference type="EMBL" id="BDD88698.1"/>
    </source>
</evidence>
<name>A0ABN6M736_9BACT</name>
<organism evidence="1 2">
    <name type="scientific">Desulfofustis limnaeus</name>
    <dbReference type="NCBI Taxonomy" id="2740163"/>
    <lineage>
        <taxon>Bacteria</taxon>
        <taxon>Pseudomonadati</taxon>
        <taxon>Thermodesulfobacteriota</taxon>
        <taxon>Desulfobulbia</taxon>
        <taxon>Desulfobulbales</taxon>
        <taxon>Desulfocapsaceae</taxon>
        <taxon>Desulfofustis</taxon>
    </lineage>
</organism>
<dbReference type="EMBL" id="AP025516">
    <property type="protein sequence ID" value="BDD88698.1"/>
    <property type="molecule type" value="Genomic_DNA"/>
</dbReference>
<gene>
    <name evidence="1" type="ORF">DPPLL_30630</name>
</gene>
<dbReference type="RefSeq" id="WP_284152032.1">
    <property type="nucleotide sequence ID" value="NZ_AP025516.1"/>
</dbReference>
<evidence type="ECO:0000313" key="2">
    <source>
        <dbReference type="Proteomes" id="UP000830055"/>
    </source>
</evidence>
<reference evidence="1 2" key="1">
    <citation type="submission" date="2022-01" db="EMBL/GenBank/DDBJ databases">
        <title>Desulfofustis limnae sp. nov., a novel mesophilic sulfate-reducing bacterium isolated from marsh soil.</title>
        <authorList>
            <person name="Watanabe M."/>
            <person name="Takahashi A."/>
            <person name="Kojima H."/>
            <person name="Fukui M."/>
        </authorList>
    </citation>
    <scope>NUCLEOTIDE SEQUENCE [LARGE SCALE GENOMIC DNA]</scope>
    <source>
        <strain evidence="1 2">PPLL</strain>
    </source>
</reference>
<protein>
    <submittedName>
        <fullName evidence="1">Uncharacterized protein</fullName>
    </submittedName>
</protein>
<keyword evidence="2" id="KW-1185">Reference proteome</keyword>
<accession>A0ABN6M736</accession>
<proteinExistence type="predicted"/>